<proteinExistence type="predicted"/>
<dbReference type="InterPro" id="IPR000073">
    <property type="entry name" value="AB_hydrolase_1"/>
</dbReference>
<dbReference type="SUPFAM" id="SSF53474">
    <property type="entry name" value="alpha/beta-Hydrolases"/>
    <property type="match status" value="1"/>
</dbReference>
<keyword evidence="3" id="KW-1185">Reference proteome</keyword>
<dbReference type="Pfam" id="PF12697">
    <property type="entry name" value="Abhydrolase_6"/>
    <property type="match status" value="1"/>
</dbReference>
<protein>
    <submittedName>
        <fullName evidence="2">Alpha/beta hydrolase</fullName>
    </submittedName>
</protein>
<accession>A0A5C0ZYL2</accession>
<dbReference type="KEGG" id="kuy:FY550_00855"/>
<organism evidence="2 3">
    <name type="scientific">Kushneria phosphatilytica</name>
    <dbReference type="NCBI Taxonomy" id="657387"/>
    <lineage>
        <taxon>Bacteria</taxon>
        <taxon>Pseudomonadati</taxon>
        <taxon>Pseudomonadota</taxon>
        <taxon>Gammaproteobacteria</taxon>
        <taxon>Oceanospirillales</taxon>
        <taxon>Halomonadaceae</taxon>
        <taxon>Kushneria</taxon>
    </lineage>
</organism>
<dbReference type="InterPro" id="IPR029058">
    <property type="entry name" value="AB_hydrolase_fold"/>
</dbReference>
<evidence type="ECO:0000259" key="1">
    <source>
        <dbReference type="Pfam" id="PF12697"/>
    </source>
</evidence>
<dbReference type="EMBL" id="CP043420">
    <property type="protein sequence ID" value="QEL09819.1"/>
    <property type="molecule type" value="Genomic_DNA"/>
</dbReference>
<dbReference type="GO" id="GO:0016787">
    <property type="term" value="F:hydrolase activity"/>
    <property type="evidence" value="ECO:0007669"/>
    <property type="project" value="UniProtKB-KW"/>
</dbReference>
<dbReference type="PANTHER" id="PTHR47914">
    <property type="entry name" value="ALPHA/BETA-HYDROLASES SUPERFAMILY PROTEIN"/>
    <property type="match status" value="1"/>
</dbReference>
<keyword evidence="2" id="KW-0378">Hydrolase</keyword>
<dbReference type="AlphaFoldDB" id="A0A5C0ZYL2"/>
<dbReference type="PANTHER" id="PTHR47914:SF1">
    <property type="entry name" value="ALPHA_BETA-HYDROLASES SUPERFAMILY PROTEIN"/>
    <property type="match status" value="1"/>
</dbReference>
<evidence type="ECO:0000313" key="2">
    <source>
        <dbReference type="EMBL" id="QEL09819.1"/>
    </source>
</evidence>
<reference evidence="2 3" key="1">
    <citation type="submission" date="2019-08" db="EMBL/GenBank/DDBJ databases">
        <title>Complete genome sequence of Kushneria sp. YCWA18, a halophilic phosphate-solubilizing bacterium isolated from Daqiao saltern in China.</title>
        <authorList>
            <person name="Du G.-X."/>
            <person name="Qu L.-Y."/>
        </authorList>
    </citation>
    <scope>NUCLEOTIDE SEQUENCE [LARGE SCALE GENOMIC DNA]</scope>
    <source>
        <strain evidence="2 3">YCWA18</strain>
    </source>
</reference>
<evidence type="ECO:0000313" key="3">
    <source>
        <dbReference type="Proteomes" id="UP000322553"/>
    </source>
</evidence>
<dbReference type="Gene3D" id="3.40.50.1820">
    <property type="entry name" value="alpha/beta hydrolase"/>
    <property type="match status" value="1"/>
</dbReference>
<name>A0A5C0ZYL2_9GAMM</name>
<gene>
    <name evidence="2" type="ORF">FY550_00855</name>
</gene>
<sequence>MAFMTATATSAVPATGATTDTLLWQWQGRNIELGLTRQGSGPALLMLPALSTISTRQEFAALQEMLADRFTTLAVDWPGFGDRPRPFIDWSAETLLAFVDHLLTATDIRPAGVVAAGHAGGLMMRYLGDHPGSVERLILVAPTWRGPLPTMTRGDYKPWFARVRRWFDQPFGRTLYWLNTREWCIHRMADEHVYATPRYLNAERMAIKRRVPASPGARHASIRFVTGALDAFRTRDTALAAMRRVSARTLMLTTPHMPRRSSENMEALATLENVETRRLPHGKLLVHEEYPADVAEVIRSWW</sequence>
<dbReference type="Proteomes" id="UP000322553">
    <property type="component" value="Chromosome"/>
</dbReference>
<feature type="domain" description="AB hydrolase-1" evidence="1">
    <location>
        <begin position="59"/>
        <end position="297"/>
    </location>
</feature>